<accession>A0A9W9RPL7</accession>
<protein>
    <submittedName>
        <fullName evidence="1">Uncharacterized protein</fullName>
    </submittedName>
</protein>
<name>A0A9W9RPL7_9EURO</name>
<reference evidence="1" key="2">
    <citation type="journal article" date="2023" name="IMA Fungus">
        <title>Comparative genomic study of the Penicillium genus elucidates a diverse pangenome and 15 lateral gene transfer events.</title>
        <authorList>
            <person name="Petersen C."/>
            <person name="Sorensen T."/>
            <person name="Nielsen M.R."/>
            <person name="Sondergaard T.E."/>
            <person name="Sorensen J.L."/>
            <person name="Fitzpatrick D.A."/>
            <person name="Frisvad J.C."/>
            <person name="Nielsen K.L."/>
        </authorList>
    </citation>
    <scope>NUCLEOTIDE SEQUENCE</scope>
    <source>
        <strain evidence="1">IBT 29864</strain>
    </source>
</reference>
<dbReference type="GeneID" id="81441888"/>
<sequence>MFKSKVIIPTIYFQSSQYPWLDSLRSHYQPRRTNHPSFTKVKTAQMYVTENEKHSPQPRVDQNAGLVLQKVHGYTAGQ</sequence>
<dbReference type="AlphaFoldDB" id="A0A9W9RPL7"/>
<gene>
    <name evidence="1" type="ORF">N7496_009796</name>
</gene>
<evidence type="ECO:0000313" key="2">
    <source>
        <dbReference type="Proteomes" id="UP001147782"/>
    </source>
</evidence>
<dbReference type="RefSeq" id="XP_056551709.1">
    <property type="nucleotide sequence ID" value="XM_056702709.1"/>
</dbReference>
<proteinExistence type="predicted"/>
<keyword evidence="2" id="KW-1185">Reference proteome</keyword>
<comment type="caution">
    <text evidence="1">The sequence shown here is derived from an EMBL/GenBank/DDBJ whole genome shotgun (WGS) entry which is preliminary data.</text>
</comment>
<dbReference type="EMBL" id="JAPZBS010000008">
    <property type="protein sequence ID" value="KAJ5364083.1"/>
    <property type="molecule type" value="Genomic_DNA"/>
</dbReference>
<dbReference type="Proteomes" id="UP001147782">
    <property type="component" value="Unassembled WGS sequence"/>
</dbReference>
<evidence type="ECO:0000313" key="1">
    <source>
        <dbReference type="EMBL" id="KAJ5364083.1"/>
    </source>
</evidence>
<organism evidence="1 2">
    <name type="scientific">Penicillium cataractarum</name>
    <dbReference type="NCBI Taxonomy" id="2100454"/>
    <lineage>
        <taxon>Eukaryota</taxon>
        <taxon>Fungi</taxon>
        <taxon>Dikarya</taxon>
        <taxon>Ascomycota</taxon>
        <taxon>Pezizomycotina</taxon>
        <taxon>Eurotiomycetes</taxon>
        <taxon>Eurotiomycetidae</taxon>
        <taxon>Eurotiales</taxon>
        <taxon>Aspergillaceae</taxon>
        <taxon>Penicillium</taxon>
    </lineage>
</organism>
<reference evidence="1" key="1">
    <citation type="submission" date="2022-11" db="EMBL/GenBank/DDBJ databases">
        <authorList>
            <person name="Petersen C."/>
        </authorList>
    </citation>
    <scope>NUCLEOTIDE SEQUENCE</scope>
    <source>
        <strain evidence="1">IBT 29864</strain>
    </source>
</reference>